<keyword evidence="8" id="KW-1185">Reference proteome</keyword>
<reference evidence="7 8" key="1">
    <citation type="submission" date="2015-06" db="EMBL/GenBank/DDBJ databases">
        <title>Draft genome sequence of beer spoilage bacterium Megasphaera cerevisiae type strain 20462.</title>
        <authorList>
            <person name="Kutumbaka K."/>
            <person name="Pasmowitz J."/>
            <person name="Mategko J."/>
            <person name="Reyes D."/>
            <person name="Friedrich A."/>
            <person name="Han S."/>
            <person name="Martens-Habbena W."/>
            <person name="Neal-McKinney J."/>
            <person name="Janagama H.K."/>
            <person name="Nadala C."/>
            <person name="Samadpour M."/>
        </authorList>
    </citation>
    <scope>NUCLEOTIDE SEQUENCE [LARGE SCALE GENOMIC DNA]</scope>
    <source>
        <strain evidence="7 8">DSM 20462</strain>
    </source>
</reference>
<dbReference type="GO" id="GO:0071897">
    <property type="term" value="P:DNA biosynthetic process"/>
    <property type="evidence" value="ECO:0007669"/>
    <property type="project" value="UniProtKB-KW"/>
</dbReference>
<dbReference type="GO" id="GO:0004748">
    <property type="term" value="F:ribonucleoside-diphosphate reductase activity, thioredoxin disulfide as acceptor"/>
    <property type="evidence" value="ECO:0007669"/>
    <property type="project" value="UniProtKB-EC"/>
</dbReference>
<keyword evidence="4" id="KW-0547">Nucleotide-binding</keyword>
<dbReference type="AlphaFoldDB" id="A0A0J6X0N9"/>
<evidence type="ECO:0000256" key="4">
    <source>
        <dbReference type="ARBA" id="ARBA00022741"/>
    </source>
</evidence>
<dbReference type="NCBIfam" id="TIGR03905">
    <property type="entry name" value="TIGR03905_4_Cys"/>
    <property type="match status" value="1"/>
</dbReference>
<comment type="similarity">
    <text evidence="1">Belongs to the ribonucleoside diphosphate reductase class-2 family.</text>
</comment>
<dbReference type="Pfam" id="PF12637">
    <property type="entry name" value="TSCPD"/>
    <property type="match status" value="1"/>
</dbReference>
<protein>
    <recommendedName>
        <fullName evidence="2">ribonucleoside-diphosphate reductase</fullName>
        <ecNumber evidence="2">1.17.4.1</ecNumber>
    </recommendedName>
</protein>
<dbReference type="InterPro" id="IPR024434">
    <property type="entry name" value="TSCPD_dom"/>
</dbReference>
<dbReference type="GO" id="GO:0000166">
    <property type="term" value="F:nucleotide binding"/>
    <property type="evidence" value="ECO:0007669"/>
    <property type="project" value="UniProtKB-KW"/>
</dbReference>
<keyword evidence="3" id="KW-0237">DNA synthesis</keyword>
<comment type="caution">
    <text evidence="7">The sequence shown here is derived from an EMBL/GenBank/DDBJ whole genome shotgun (WGS) entry which is preliminary data.</text>
</comment>
<dbReference type="Proteomes" id="UP000036503">
    <property type="component" value="Unassembled WGS sequence"/>
</dbReference>
<evidence type="ECO:0000313" key="7">
    <source>
        <dbReference type="EMBL" id="KMO87722.1"/>
    </source>
</evidence>
<evidence type="ECO:0000259" key="6">
    <source>
        <dbReference type="Pfam" id="PF12637"/>
    </source>
</evidence>
<dbReference type="EMBL" id="LEKT01000002">
    <property type="protein sequence ID" value="KMO87722.1"/>
    <property type="molecule type" value="Genomic_DNA"/>
</dbReference>
<dbReference type="RefSeq" id="WP_048512943.1">
    <property type="nucleotide sequence ID" value="NZ_FUXD01000009.1"/>
</dbReference>
<dbReference type="PATRIC" id="fig|1122219.3.peg.208"/>
<dbReference type="InParanoid" id="A0A0J6X0N9"/>
<name>A0A0J6X0N9_9FIRM</name>
<proteinExistence type="inferred from homology"/>
<accession>A0A0J6X0N9</accession>
<dbReference type="OrthoDB" id="9801525at2"/>
<comment type="catalytic activity">
    <reaction evidence="5">
        <text>a 2'-deoxyribonucleoside 5'-diphosphate + [thioredoxin]-disulfide + H2O = a ribonucleoside 5'-diphosphate + [thioredoxin]-dithiol</text>
        <dbReference type="Rhea" id="RHEA:23252"/>
        <dbReference type="Rhea" id="RHEA-COMP:10698"/>
        <dbReference type="Rhea" id="RHEA-COMP:10700"/>
        <dbReference type="ChEBI" id="CHEBI:15377"/>
        <dbReference type="ChEBI" id="CHEBI:29950"/>
        <dbReference type="ChEBI" id="CHEBI:50058"/>
        <dbReference type="ChEBI" id="CHEBI:57930"/>
        <dbReference type="ChEBI" id="CHEBI:73316"/>
        <dbReference type="EC" id="1.17.4.1"/>
    </reaction>
</comment>
<evidence type="ECO:0000256" key="2">
    <source>
        <dbReference type="ARBA" id="ARBA00012274"/>
    </source>
</evidence>
<dbReference type="STRING" id="39029.BSR42_08130"/>
<evidence type="ECO:0000256" key="5">
    <source>
        <dbReference type="ARBA" id="ARBA00047754"/>
    </source>
</evidence>
<feature type="domain" description="TSCPD" evidence="6">
    <location>
        <begin position="3"/>
        <end position="77"/>
    </location>
</feature>
<organism evidence="7 8">
    <name type="scientific">Megasphaera cerevisiae DSM 20462</name>
    <dbReference type="NCBI Taxonomy" id="1122219"/>
    <lineage>
        <taxon>Bacteria</taxon>
        <taxon>Bacillati</taxon>
        <taxon>Bacillota</taxon>
        <taxon>Negativicutes</taxon>
        <taxon>Veillonellales</taxon>
        <taxon>Veillonellaceae</taxon>
        <taxon>Megasphaera</taxon>
    </lineage>
</organism>
<dbReference type="EC" id="1.17.4.1" evidence="2"/>
<dbReference type="InterPro" id="IPR023806">
    <property type="entry name" value="CHP03905"/>
</dbReference>
<evidence type="ECO:0000256" key="3">
    <source>
        <dbReference type="ARBA" id="ARBA00022634"/>
    </source>
</evidence>
<sequence>MYTYKPEGVCSKQINFDIDGGVIKNVSFVGGCSGNLQGISRLVEGMKVADAIDRLTGICCGAKDTSCPDQFAHALRKTASIIGG</sequence>
<evidence type="ECO:0000313" key="8">
    <source>
        <dbReference type="Proteomes" id="UP000036503"/>
    </source>
</evidence>
<gene>
    <name evidence="7" type="ORF">AB840_00910</name>
</gene>
<evidence type="ECO:0000256" key="1">
    <source>
        <dbReference type="ARBA" id="ARBA00007405"/>
    </source>
</evidence>